<organism evidence="1 2">
    <name type="scientific">Salinisphaera hydrothermalis (strain C41B8)</name>
    <dbReference type="NCBI Taxonomy" id="1304275"/>
    <lineage>
        <taxon>Bacteria</taxon>
        <taxon>Pseudomonadati</taxon>
        <taxon>Pseudomonadota</taxon>
        <taxon>Gammaproteobacteria</taxon>
        <taxon>Salinisphaerales</taxon>
        <taxon>Salinisphaeraceae</taxon>
        <taxon>Salinisphaera</taxon>
    </lineage>
</organism>
<dbReference type="eggNOG" id="ENOG5032W64">
    <property type="taxonomic scope" value="Bacteria"/>
</dbReference>
<reference evidence="1 2" key="1">
    <citation type="submission" date="2013-03" db="EMBL/GenBank/DDBJ databases">
        <title>Salinisphaera hydrothermalis C41B8 Genome Sequencing.</title>
        <authorList>
            <person name="Li C."/>
            <person name="Lai Q."/>
            <person name="Shao Z."/>
        </authorList>
    </citation>
    <scope>NUCLEOTIDE SEQUENCE [LARGE SCALE GENOMIC DNA]</scope>
    <source>
        <strain evidence="1 2">C41B8</strain>
    </source>
</reference>
<dbReference type="EMBL" id="APNK01000032">
    <property type="protein sequence ID" value="KEZ76360.1"/>
    <property type="molecule type" value="Genomic_DNA"/>
</dbReference>
<comment type="caution">
    <text evidence="1">The sequence shown here is derived from an EMBL/GenBank/DDBJ whole genome shotgun (WGS) entry which is preliminary data.</text>
</comment>
<proteinExistence type="predicted"/>
<dbReference type="RefSeq" id="WP_037340264.1">
    <property type="nucleotide sequence ID" value="NZ_APNK01000032.1"/>
</dbReference>
<evidence type="ECO:0000313" key="1">
    <source>
        <dbReference type="EMBL" id="KEZ76360.1"/>
    </source>
</evidence>
<dbReference type="OrthoDB" id="7065883at2"/>
<keyword evidence="2" id="KW-1185">Reference proteome</keyword>
<accession>A0A084II26</accession>
<dbReference type="AlphaFoldDB" id="A0A084II26"/>
<dbReference type="Proteomes" id="UP000028302">
    <property type="component" value="Unassembled WGS sequence"/>
</dbReference>
<protein>
    <submittedName>
        <fullName evidence="1">Uncharacterized protein</fullName>
    </submittedName>
</protein>
<gene>
    <name evidence="1" type="ORF">C41B8_15500</name>
</gene>
<evidence type="ECO:0000313" key="2">
    <source>
        <dbReference type="Proteomes" id="UP000028302"/>
    </source>
</evidence>
<sequence length="355" mass="39363">MAGDFAQAGVVDASVYPSSRVARPVAVADTSTPRTLIVHVGLPKAASSYLHGSIFPQLMGGHYVMPGAANAKKAAYLFARNRFGVRRFSDAFQKSGAFWGRHGDSFLRQYKNLASFNGPRPRALLISDEAVTRVNHFGIRAMPPAFSAAQLCANLSGLRESAHRVGFERVRFLMMTRRQDKLLAASYVQLSRKIPYASQRDFERRVQRLLDRSPNELEHQFFGMDYGQLYDCFAETVGAENVSVMPIEMIGADFPGFIGEMRDVLDVQHAADGLSPTPANARSRRANRWGMRPLLLFKSRHGRLQFTLPARLTGRASEIELGESLARSILGHFSPENRRMAAATGRDLGAYGYYG</sequence>
<name>A0A084II26_SALHC</name>